<feature type="domain" description="RING-type" evidence="5">
    <location>
        <begin position="366"/>
        <end position="405"/>
    </location>
</feature>
<sequence>MKFAKVFQQTLIEEDIPDDWIEAAIQYKVLKKCIARVVRELEFLGLSQYDLKLLLQNEGNNEMIELNGDQTLANNPIVAKYSLSRSRESNEVIPFLKITINNESEEYSDDGMNELVRLIRSKVKRAIDSDVEHRRFMEVKQEGDSLVLLPTTSNGTDGLMTVKDNEFVVMLKSDMEFFGMLNAELETLDNVRQEEQAQLLQEIDAIASQVTSLTTRTSDLYHWRELFKVYLDSEIFFRYNETALKQSERGADQVKKNLEIFMTNVTIGKILEKMARKKSVNAFYQFVAVNERLLKVLQFQSINTTALRKILKKFDKRTSLNISSKFPALISKYHIFMSGSSLAQEICYVMQNNLLTVVPQLDDYSCPICIGIAFKPIRLSCGHLFCVRCLVKMKQRGNTDCPMCRLSKAIALADSSNLDTSAMNVIKKSFPREVKEKVREADKERFGLVKMQHDSYTGFRITLSHEVALRVGSMRSTHNDLDDGIDKY</sequence>
<dbReference type="InterPro" id="IPR013083">
    <property type="entry name" value="Znf_RING/FYVE/PHD"/>
</dbReference>
<evidence type="ECO:0000256" key="2">
    <source>
        <dbReference type="ARBA" id="ARBA00022771"/>
    </source>
</evidence>
<evidence type="ECO:0000313" key="7">
    <source>
        <dbReference type="EMBL" id="PVH22594.1"/>
    </source>
</evidence>
<dbReference type="EMBL" id="PKFO01000008">
    <property type="protein sequence ID" value="PVH22594.1"/>
    <property type="molecule type" value="Genomic_DNA"/>
</dbReference>
<dbReference type="AlphaFoldDB" id="A0A2V1AXS0"/>
<proteinExistence type="predicted"/>
<dbReference type="InterPro" id="IPR004331">
    <property type="entry name" value="SPX_dom"/>
</dbReference>
<dbReference type="SMART" id="SM00184">
    <property type="entry name" value="RING"/>
    <property type="match status" value="1"/>
</dbReference>
<keyword evidence="2 4" id="KW-0863">Zinc-finger</keyword>
<evidence type="ECO:0000256" key="4">
    <source>
        <dbReference type="PROSITE-ProRule" id="PRU00175"/>
    </source>
</evidence>
<dbReference type="Pfam" id="PF00097">
    <property type="entry name" value="zf-C3HC4"/>
    <property type="match status" value="1"/>
</dbReference>
<feature type="domain" description="SPX" evidence="6">
    <location>
        <begin position="1"/>
        <end position="328"/>
    </location>
</feature>
<dbReference type="Gene3D" id="3.30.40.10">
    <property type="entry name" value="Zinc/RING finger domain, C3HC4 (zinc finger)"/>
    <property type="match status" value="1"/>
</dbReference>
<dbReference type="GeneID" id="37010496"/>
<evidence type="ECO:0000256" key="3">
    <source>
        <dbReference type="ARBA" id="ARBA00022833"/>
    </source>
</evidence>
<keyword evidence="8" id="KW-1185">Reference proteome</keyword>
<reference evidence="7 8" key="1">
    <citation type="submission" date="2017-12" db="EMBL/GenBank/DDBJ databases">
        <title>Genome Sequence of a Multidrug-Resistant Candida haemulonii Isolate from a Patient with Chronic Leg Ulcers in Israel.</title>
        <authorList>
            <person name="Chow N.A."/>
            <person name="Gade L."/>
            <person name="Batra D."/>
            <person name="Rowe L.A."/>
            <person name="Ben-Ami R."/>
            <person name="Loparev V.N."/>
            <person name="Litvintseva A.P."/>
        </authorList>
    </citation>
    <scope>NUCLEOTIDE SEQUENCE [LARGE SCALE GENOMIC DNA]</scope>
    <source>
        <strain evidence="7 8">B11899</strain>
    </source>
</reference>
<protein>
    <recommendedName>
        <fullName evidence="9">RING-14 protein</fullName>
    </recommendedName>
</protein>
<dbReference type="OrthoDB" id="5588846at2759"/>
<evidence type="ECO:0000259" key="6">
    <source>
        <dbReference type="PROSITE" id="PS51382"/>
    </source>
</evidence>
<dbReference type="InterPro" id="IPR017907">
    <property type="entry name" value="Znf_RING_CS"/>
</dbReference>
<dbReference type="GO" id="GO:0008270">
    <property type="term" value="F:zinc ion binding"/>
    <property type="evidence" value="ECO:0007669"/>
    <property type="project" value="UniProtKB-KW"/>
</dbReference>
<comment type="caution">
    <text evidence="7">The sequence shown here is derived from an EMBL/GenBank/DDBJ whole genome shotgun (WGS) entry which is preliminary data.</text>
</comment>
<keyword evidence="1" id="KW-0479">Metal-binding</keyword>
<dbReference type="PANTHER" id="PTHR23327:SF51">
    <property type="entry name" value="TRANSCRIPTIONAL REGULATOR OF YEAST FORM ADHERENCE 3"/>
    <property type="match status" value="1"/>
</dbReference>
<organism evidence="7 8">
    <name type="scientific">Candidozyma haemuli</name>
    <dbReference type="NCBI Taxonomy" id="45357"/>
    <lineage>
        <taxon>Eukaryota</taxon>
        <taxon>Fungi</taxon>
        <taxon>Dikarya</taxon>
        <taxon>Ascomycota</taxon>
        <taxon>Saccharomycotina</taxon>
        <taxon>Pichiomycetes</taxon>
        <taxon>Metschnikowiaceae</taxon>
        <taxon>Candidozyma</taxon>
    </lineage>
</organism>
<dbReference type="PANTHER" id="PTHR23327">
    <property type="entry name" value="RING FINGER PROTEIN 127"/>
    <property type="match status" value="1"/>
</dbReference>
<evidence type="ECO:0000256" key="1">
    <source>
        <dbReference type="ARBA" id="ARBA00022723"/>
    </source>
</evidence>
<dbReference type="SUPFAM" id="SSF57850">
    <property type="entry name" value="RING/U-box"/>
    <property type="match status" value="1"/>
</dbReference>
<dbReference type="VEuPathDB" id="FungiDB:CXQ85_005166"/>
<evidence type="ECO:0008006" key="9">
    <source>
        <dbReference type="Google" id="ProtNLM"/>
    </source>
</evidence>
<dbReference type="Pfam" id="PF03105">
    <property type="entry name" value="SPX"/>
    <property type="match status" value="1"/>
</dbReference>
<name>A0A2V1AXS0_9ASCO</name>
<evidence type="ECO:0000313" key="8">
    <source>
        <dbReference type="Proteomes" id="UP000244309"/>
    </source>
</evidence>
<keyword evidence="3" id="KW-0862">Zinc</keyword>
<dbReference type="RefSeq" id="XP_025343534.1">
    <property type="nucleotide sequence ID" value="XM_025488767.1"/>
</dbReference>
<accession>A0A2V1AXS0</accession>
<dbReference type="InterPro" id="IPR018957">
    <property type="entry name" value="Znf_C3HC4_RING-type"/>
</dbReference>
<dbReference type="STRING" id="45357.A0A2V1AXS0"/>
<dbReference type="PROSITE" id="PS00518">
    <property type="entry name" value="ZF_RING_1"/>
    <property type="match status" value="1"/>
</dbReference>
<dbReference type="PROSITE" id="PS50089">
    <property type="entry name" value="ZF_RING_2"/>
    <property type="match status" value="1"/>
</dbReference>
<dbReference type="Proteomes" id="UP000244309">
    <property type="component" value="Unassembled WGS sequence"/>
</dbReference>
<dbReference type="InterPro" id="IPR001841">
    <property type="entry name" value="Znf_RING"/>
</dbReference>
<evidence type="ECO:0000259" key="5">
    <source>
        <dbReference type="PROSITE" id="PS50089"/>
    </source>
</evidence>
<dbReference type="PROSITE" id="PS51382">
    <property type="entry name" value="SPX"/>
    <property type="match status" value="1"/>
</dbReference>
<gene>
    <name evidence="7" type="ORF">CXQ85_005166</name>
</gene>